<dbReference type="Gene3D" id="3.40.50.1000">
    <property type="entry name" value="HAD superfamily/HAD-like"/>
    <property type="match status" value="1"/>
</dbReference>
<proteinExistence type="inferred from homology"/>
<dbReference type="GO" id="GO:0016787">
    <property type="term" value="F:hydrolase activity"/>
    <property type="evidence" value="ECO:0007669"/>
    <property type="project" value="UniProtKB-KW"/>
</dbReference>
<dbReference type="InterPro" id="IPR036412">
    <property type="entry name" value="HAD-like_sf"/>
</dbReference>
<keyword evidence="6" id="KW-0460">Magnesium</keyword>
<protein>
    <submittedName>
        <fullName evidence="7">HAD-IIIA family hydrolase</fullName>
    </submittedName>
</protein>
<evidence type="ECO:0000256" key="2">
    <source>
        <dbReference type="ARBA" id="ARBA00005893"/>
    </source>
</evidence>
<dbReference type="PIRSF" id="PIRSF006118">
    <property type="entry name" value="KDO8-P_Ptase"/>
    <property type="match status" value="1"/>
</dbReference>
<dbReference type="PANTHER" id="PTHR21485:SF3">
    <property type="entry name" value="N-ACYLNEURAMINATE CYTIDYLYLTRANSFERASE"/>
    <property type="match status" value="1"/>
</dbReference>
<dbReference type="Proteomes" id="UP000435177">
    <property type="component" value="Unassembled WGS sequence"/>
</dbReference>
<evidence type="ECO:0000313" key="8">
    <source>
        <dbReference type="Proteomes" id="UP000435177"/>
    </source>
</evidence>
<gene>
    <name evidence="7" type="ORF">GNP94_20615</name>
</gene>
<dbReference type="SFLD" id="SFLDS00003">
    <property type="entry name" value="Haloacid_Dehalogenase"/>
    <property type="match status" value="1"/>
</dbReference>
<evidence type="ECO:0000256" key="5">
    <source>
        <dbReference type="ARBA" id="ARBA00022801"/>
    </source>
</evidence>
<evidence type="ECO:0000313" key="7">
    <source>
        <dbReference type="EMBL" id="MUG68381.1"/>
    </source>
</evidence>
<keyword evidence="5 7" id="KW-0378">Hydrolase</keyword>
<dbReference type="InterPro" id="IPR023214">
    <property type="entry name" value="HAD_sf"/>
</dbReference>
<sequence>MTRLLREWCEVVLPSIKLICLDVDGTLTDGTIYIGSAGEVFKGFNVKDGMGIYLAQQRGVQFAIITGRESEIVERRAKELNITHIFQNCGKKDEIIKRIKLHNHFNKEEIAFIGDDVNDVVVRDEVGLFVVVGDGHPKAKKVADIVLRADGGKGAVREFIDQFILNDTEQDGAV</sequence>
<comment type="subunit">
    <text evidence="3">Homotetramer.</text>
</comment>
<reference evidence="7 8" key="1">
    <citation type="submission" date="2019-11" db="EMBL/GenBank/DDBJ databases">
        <title>Draft genome sequences of five Paenibacillus species of dairy origin.</title>
        <authorList>
            <person name="Olajide A.M."/>
            <person name="Chen S."/>
            <person name="Lapointe G."/>
        </authorList>
    </citation>
    <scope>NUCLEOTIDE SEQUENCE [LARGE SCALE GENOMIC DNA]</scope>
    <source>
        <strain evidence="7 8">3CS1</strain>
    </source>
</reference>
<name>A0ABW9T7K2_9BACL</name>
<keyword evidence="8" id="KW-1185">Reference proteome</keyword>
<dbReference type="NCBIfam" id="TIGR01670">
    <property type="entry name" value="KdsC-phosphatas"/>
    <property type="match status" value="1"/>
</dbReference>
<dbReference type="EMBL" id="WOAA01000025">
    <property type="protein sequence ID" value="MUG68381.1"/>
    <property type="molecule type" value="Genomic_DNA"/>
</dbReference>
<dbReference type="InterPro" id="IPR050793">
    <property type="entry name" value="CMP-NeuNAc_synthase"/>
</dbReference>
<evidence type="ECO:0000256" key="4">
    <source>
        <dbReference type="ARBA" id="ARBA00022723"/>
    </source>
</evidence>
<comment type="cofactor">
    <cofactor evidence="1">
        <name>Mg(2+)</name>
        <dbReference type="ChEBI" id="CHEBI:18420"/>
    </cofactor>
</comment>
<dbReference type="Pfam" id="PF00702">
    <property type="entry name" value="Hydrolase"/>
    <property type="match status" value="1"/>
</dbReference>
<accession>A0ABW9T7K2</accession>
<dbReference type="SFLD" id="SFLDG01138">
    <property type="entry name" value="C1.6.2:_Deoxy-d-mannose-octulo"/>
    <property type="match status" value="1"/>
</dbReference>
<evidence type="ECO:0000256" key="6">
    <source>
        <dbReference type="ARBA" id="ARBA00022842"/>
    </source>
</evidence>
<keyword evidence="4" id="KW-0479">Metal-binding</keyword>
<dbReference type="InterPro" id="IPR010023">
    <property type="entry name" value="KdsC_fam"/>
</dbReference>
<evidence type="ECO:0000256" key="3">
    <source>
        <dbReference type="ARBA" id="ARBA00011881"/>
    </source>
</evidence>
<evidence type="ECO:0000256" key="1">
    <source>
        <dbReference type="ARBA" id="ARBA00001946"/>
    </source>
</evidence>
<dbReference type="SUPFAM" id="SSF56784">
    <property type="entry name" value="HAD-like"/>
    <property type="match status" value="1"/>
</dbReference>
<dbReference type="PANTHER" id="PTHR21485">
    <property type="entry name" value="HAD SUPERFAMILY MEMBERS CMAS AND KDSC"/>
    <property type="match status" value="1"/>
</dbReference>
<comment type="caution">
    <text evidence="7">The sequence shown here is derived from an EMBL/GenBank/DDBJ whole genome shotgun (WGS) entry which is preliminary data.</text>
</comment>
<dbReference type="InterPro" id="IPR006549">
    <property type="entry name" value="HAD-SF_hydro_IIIA"/>
</dbReference>
<organism evidence="7 8">
    <name type="scientific">Paenibacillus campinasensis</name>
    <dbReference type="NCBI Taxonomy" id="66347"/>
    <lineage>
        <taxon>Bacteria</taxon>
        <taxon>Bacillati</taxon>
        <taxon>Bacillota</taxon>
        <taxon>Bacilli</taxon>
        <taxon>Bacillales</taxon>
        <taxon>Paenibacillaceae</taxon>
        <taxon>Paenibacillus</taxon>
    </lineage>
</organism>
<dbReference type="NCBIfam" id="TIGR01662">
    <property type="entry name" value="HAD-SF-IIIA"/>
    <property type="match status" value="1"/>
</dbReference>
<dbReference type="SFLD" id="SFLDG01136">
    <property type="entry name" value="C1.6:_Phosphoserine_Phosphatas"/>
    <property type="match status" value="1"/>
</dbReference>
<comment type="similarity">
    <text evidence="2">Belongs to the KdsC family.</text>
</comment>